<keyword evidence="3" id="KW-1185">Reference proteome</keyword>
<accession>A0A919ULV2</accession>
<dbReference type="Gene3D" id="1.10.10.10">
    <property type="entry name" value="Winged helix-like DNA-binding domain superfamily/Winged helix DNA-binding domain"/>
    <property type="match status" value="1"/>
</dbReference>
<dbReference type="InterPro" id="IPR036390">
    <property type="entry name" value="WH_DNA-bd_sf"/>
</dbReference>
<comment type="caution">
    <text evidence="2">The sequence shown here is derived from an EMBL/GenBank/DDBJ whole genome shotgun (WGS) entry which is preliminary data.</text>
</comment>
<evidence type="ECO:0000313" key="3">
    <source>
        <dbReference type="Proteomes" id="UP000652354"/>
    </source>
</evidence>
<dbReference type="InterPro" id="IPR000835">
    <property type="entry name" value="HTH_MarR-typ"/>
</dbReference>
<gene>
    <name evidence="2" type="ORF">Dac01nite_18300</name>
</gene>
<feature type="domain" description="HTH marR-type" evidence="1">
    <location>
        <begin position="21"/>
        <end position="159"/>
    </location>
</feature>
<protein>
    <recommendedName>
        <fullName evidence="1">HTH marR-type domain-containing protein</fullName>
    </recommendedName>
</protein>
<proteinExistence type="predicted"/>
<dbReference type="AlphaFoldDB" id="A0A919ULV2"/>
<dbReference type="SMART" id="SM00347">
    <property type="entry name" value="HTH_MARR"/>
    <property type="match status" value="1"/>
</dbReference>
<dbReference type="EMBL" id="BONR01000004">
    <property type="protein sequence ID" value="GIG55078.1"/>
    <property type="molecule type" value="Genomic_DNA"/>
</dbReference>
<reference evidence="2" key="1">
    <citation type="submission" date="2021-01" db="EMBL/GenBank/DDBJ databases">
        <title>Whole genome shotgun sequence of Demequina activiva NBRC 110675.</title>
        <authorList>
            <person name="Komaki H."/>
            <person name="Tamura T."/>
        </authorList>
    </citation>
    <scope>NUCLEOTIDE SEQUENCE</scope>
    <source>
        <strain evidence="2">NBRC 110675</strain>
    </source>
</reference>
<sequence length="160" mass="17547">MTAATPLVPPTTTADALGRSRTVLANEAWEAALTAHAVLMRRFAEEDVWHGLSMREYDVLYTLSKCERPQRIGELGRHVLLSQPALSRLVDRLVDRRLLTRCADPADARAAHISLTTAGRALQREVGLAHGAAVAQAMTTVLTDEELDLLRTLSLKLAQE</sequence>
<dbReference type="InterPro" id="IPR039422">
    <property type="entry name" value="MarR/SlyA-like"/>
</dbReference>
<name>A0A919ULV2_9MICO</name>
<evidence type="ECO:0000313" key="2">
    <source>
        <dbReference type="EMBL" id="GIG55078.1"/>
    </source>
</evidence>
<dbReference type="GO" id="GO:0003700">
    <property type="term" value="F:DNA-binding transcription factor activity"/>
    <property type="evidence" value="ECO:0007669"/>
    <property type="project" value="InterPro"/>
</dbReference>
<dbReference type="InterPro" id="IPR036388">
    <property type="entry name" value="WH-like_DNA-bd_sf"/>
</dbReference>
<dbReference type="Pfam" id="PF12802">
    <property type="entry name" value="MarR_2"/>
    <property type="match status" value="1"/>
</dbReference>
<dbReference type="PANTHER" id="PTHR33164">
    <property type="entry name" value="TRANSCRIPTIONAL REGULATOR, MARR FAMILY"/>
    <property type="match status" value="1"/>
</dbReference>
<dbReference type="GO" id="GO:0006950">
    <property type="term" value="P:response to stress"/>
    <property type="evidence" value="ECO:0007669"/>
    <property type="project" value="TreeGrafter"/>
</dbReference>
<dbReference type="SUPFAM" id="SSF46785">
    <property type="entry name" value="Winged helix' DNA-binding domain"/>
    <property type="match status" value="1"/>
</dbReference>
<dbReference type="PROSITE" id="PS50995">
    <property type="entry name" value="HTH_MARR_2"/>
    <property type="match status" value="1"/>
</dbReference>
<dbReference type="Proteomes" id="UP000652354">
    <property type="component" value="Unassembled WGS sequence"/>
</dbReference>
<evidence type="ECO:0000259" key="1">
    <source>
        <dbReference type="PROSITE" id="PS50995"/>
    </source>
</evidence>
<organism evidence="2 3">
    <name type="scientific">Demequina activiva</name>
    <dbReference type="NCBI Taxonomy" id="1582364"/>
    <lineage>
        <taxon>Bacteria</taxon>
        <taxon>Bacillati</taxon>
        <taxon>Actinomycetota</taxon>
        <taxon>Actinomycetes</taxon>
        <taxon>Micrococcales</taxon>
        <taxon>Demequinaceae</taxon>
        <taxon>Demequina</taxon>
    </lineage>
</organism>
<dbReference type="PANTHER" id="PTHR33164:SF43">
    <property type="entry name" value="HTH-TYPE TRANSCRIPTIONAL REPRESSOR YETL"/>
    <property type="match status" value="1"/>
</dbReference>
<dbReference type="RefSeq" id="WP_203656230.1">
    <property type="nucleotide sequence ID" value="NZ_BONR01000004.1"/>
</dbReference>